<feature type="domain" description="DUF4325" evidence="1">
    <location>
        <begin position="26"/>
        <end position="54"/>
    </location>
</feature>
<reference evidence="2 3" key="1">
    <citation type="journal article" date="2020" name="Biotechnol. Biofuels">
        <title>New insights from the biogas microbiome by comprehensive genome-resolved metagenomics of nearly 1600 species originating from multiple anaerobic digesters.</title>
        <authorList>
            <person name="Campanaro S."/>
            <person name="Treu L."/>
            <person name="Rodriguez-R L.M."/>
            <person name="Kovalovszki A."/>
            <person name="Ziels R.M."/>
            <person name="Maus I."/>
            <person name="Zhu X."/>
            <person name="Kougias P.G."/>
            <person name="Basile A."/>
            <person name="Luo G."/>
            <person name="Schluter A."/>
            <person name="Konstantinidis K.T."/>
            <person name="Angelidaki I."/>
        </authorList>
    </citation>
    <scope>NUCLEOTIDE SEQUENCE [LARGE SCALE GENOMIC DNA]</scope>
    <source>
        <strain evidence="2">AS22ysBPME_79</strain>
    </source>
</reference>
<accession>A0A7K4C0H3</accession>
<dbReference type="InterPro" id="IPR025474">
    <property type="entry name" value="DUF4325"/>
</dbReference>
<protein>
    <submittedName>
        <fullName evidence="2">STAS-like domain-containing protein</fullName>
    </submittedName>
</protein>
<organism evidence="2 3">
    <name type="scientific">Candidatus Iainarchaeum sp</name>
    <dbReference type="NCBI Taxonomy" id="3101447"/>
    <lineage>
        <taxon>Archaea</taxon>
        <taxon>Candidatus Iainarchaeota</taxon>
        <taxon>Candidatus Iainarchaeia</taxon>
        <taxon>Candidatus Iainarchaeales</taxon>
        <taxon>Candidatus Iainarchaeaceae</taxon>
        <taxon>Candidatus Iainarchaeum</taxon>
    </lineage>
</organism>
<comment type="caution">
    <text evidence="2">The sequence shown here is derived from an EMBL/GenBank/DDBJ whole genome shotgun (WGS) entry which is preliminary data.</text>
</comment>
<sequence length="103" mass="11800">MSISNRIKISEVLSKDLALRNNANVLFKKLDLMKSEQIILDFKNVESITRSFAHQYKKNKQNSNKLIIEENVPLNISKMFIVVSKSPKRQPLIDASKTQAITL</sequence>
<proteinExistence type="predicted"/>
<dbReference type="Proteomes" id="UP000526302">
    <property type="component" value="Unassembled WGS sequence"/>
</dbReference>
<gene>
    <name evidence="2" type="ORF">GX950_03775</name>
</gene>
<evidence type="ECO:0000259" key="1">
    <source>
        <dbReference type="Pfam" id="PF14213"/>
    </source>
</evidence>
<dbReference type="Pfam" id="PF14213">
    <property type="entry name" value="DUF4325"/>
    <property type="match status" value="1"/>
</dbReference>
<evidence type="ECO:0000313" key="3">
    <source>
        <dbReference type="Proteomes" id="UP000526302"/>
    </source>
</evidence>
<name>A0A7K4C0H3_9ARCH</name>
<dbReference type="AlphaFoldDB" id="A0A7K4C0H3"/>
<evidence type="ECO:0000313" key="2">
    <source>
        <dbReference type="EMBL" id="NMA44901.1"/>
    </source>
</evidence>
<dbReference type="EMBL" id="JAAZKV010000032">
    <property type="protein sequence ID" value="NMA44901.1"/>
    <property type="molecule type" value="Genomic_DNA"/>
</dbReference>